<dbReference type="RefSeq" id="WP_223878245.1">
    <property type="nucleotide sequence ID" value="NZ_FQVE01000009.1"/>
</dbReference>
<name>A0A1M5NSK7_9FLAO</name>
<reference evidence="2" key="1">
    <citation type="submission" date="2016-11" db="EMBL/GenBank/DDBJ databases">
        <authorList>
            <person name="Varghese N."/>
            <person name="Submissions S."/>
        </authorList>
    </citation>
    <scope>NUCLEOTIDE SEQUENCE [LARGE SCALE GENOMIC DNA]</scope>
    <source>
        <strain evidence="2">YR203</strain>
    </source>
</reference>
<proteinExistence type="predicted"/>
<dbReference type="SUPFAM" id="SSF48371">
    <property type="entry name" value="ARM repeat"/>
    <property type="match status" value="1"/>
</dbReference>
<organism evidence="1 2">
    <name type="scientific">Chryseobacterium vrystaatense</name>
    <dbReference type="NCBI Taxonomy" id="307480"/>
    <lineage>
        <taxon>Bacteria</taxon>
        <taxon>Pseudomonadati</taxon>
        <taxon>Bacteroidota</taxon>
        <taxon>Flavobacteriia</taxon>
        <taxon>Flavobacteriales</taxon>
        <taxon>Weeksellaceae</taxon>
        <taxon>Chryseobacterium group</taxon>
        <taxon>Chryseobacterium</taxon>
    </lineage>
</organism>
<sequence>MKQLSDYKNWLKNIVENNLEDEQLEFVWEIMESPFMEYHYELMKDSKLDDDFRRNLRFRFDEHGDEGAEFLLSKLDKNEDPEFHSAIIFILGKTKGKHKEKTVAYARKLSGSLDAVVRENAIIVLGWIGKNADLSILKKCLLEDEYSKCRAWSASSYMQMWFRKENNLLRKKAFEAYTTALARENDYFVLAVILSAIRTMGKTRLGISQTALDEGDTAKIDLARTKALKFLEKTLKNN</sequence>
<dbReference type="InterPro" id="IPR016024">
    <property type="entry name" value="ARM-type_fold"/>
</dbReference>
<protein>
    <submittedName>
        <fullName evidence="1">HEAT repeat-containing protein</fullName>
    </submittedName>
</protein>
<evidence type="ECO:0000313" key="2">
    <source>
        <dbReference type="Proteomes" id="UP000184108"/>
    </source>
</evidence>
<dbReference type="Gene3D" id="1.25.10.10">
    <property type="entry name" value="Leucine-rich Repeat Variant"/>
    <property type="match status" value="1"/>
</dbReference>
<dbReference type="InterPro" id="IPR011989">
    <property type="entry name" value="ARM-like"/>
</dbReference>
<accession>A0A1M5NSK7</accession>
<dbReference type="Pfam" id="PF13646">
    <property type="entry name" value="HEAT_2"/>
    <property type="match status" value="1"/>
</dbReference>
<dbReference type="AlphaFoldDB" id="A0A1M5NSK7"/>
<evidence type="ECO:0000313" key="1">
    <source>
        <dbReference type="EMBL" id="SHG92457.1"/>
    </source>
</evidence>
<dbReference type="EMBL" id="FQVE01000009">
    <property type="protein sequence ID" value="SHG92457.1"/>
    <property type="molecule type" value="Genomic_DNA"/>
</dbReference>
<dbReference type="Proteomes" id="UP000184108">
    <property type="component" value="Unassembled WGS sequence"/>
</dbReference>
<gene>
    <name evidence="1" type="ORF">SAMN02787073_5070</name>
</gene>